<feature type="transmembrane region" description="Helical" evidence="1">
    <location>
        <begin position="57"/>
        <end position="76"/>
    </location>
</feature>
<name>A0ABD1GQL3_SALDI</name>
<dbReference type="Proteomes" id="UP001567538">
    <property type="component" value="Unassembled WGS sequence"/>
</dbReference>
<dbReference type="AlphaFoldDB" id="A0ABD1GQL3"/>
<keyword evidence="1" id="KW-0812">Transmembrane</keyword>
<protein>
    <submittedName>
        <fullName evidence="2">Uncharacterized protein</fullName>
    </submittedName>
</protein>
<organism evidence="2 3">
    <name type="scientific">Salvia divinorum</name>
    <name type="common">Maria pastora</name>
    <name type="synonym">Diviner's sage</name>
    <dbReference type="NCBI Taxonomy" id="28513"/>
    <lineage>
        <taxon>Eukaryota</taxon>
        <taxon>Viridiplantae</taxon>
        <taxon>Streptophyta</taxon>
        <taxon>Embryophyta</taxon>
        <taxon>Tracheophyta</taxon>
        <taxon>Spermatophyta</taxon>
        <taxon>Magnoliopsida</taxon>
        <taxon>eudicotyledons</taxon>
        <taxon>Gunneridae</taxon>
        <taxon>Pentapetalae</taxon>
        <taxon>asterids</taxon>
        <taxon>lamiids</taxon>
        <taxon>Lamiales</taxon>
        <taxon>Lamiaceae</taxon>
        <taxon>Nepetoideae</taxon>
        <taxon>Mentheae</taxon>
        <taxon>Salviinae</taxon>
        <taxon>Salvia</taxon>
        <taxon>Salvia subgen. Calosphace</taxon>
    </lineage>
</organism>
<dbReference type="EMBL" id="JBEAFC010000008">
    <property type="protein sequence ID" value="KAL1546421.1"/>
    <property type="molecule type" value="Genomic_DNA"/>
</dbReference>
<evidence type="ECO:0000313" key="3">
    <source>
        <dbReference type="Proteomes" id="UP001567538"/>
    </source>
</evidence>
<evidence type="ECO:0000313" key="2">
    <source>
        <dbReference type="EMBL" id="KAL1546421.1"/>
    </source>
</evidence>
<keyword evidence="1" id="KW-0472">Membrane</keyword>
<reference evidence="2 3" key="1">
    <citation type="submission" date="2024-06" db="EMBL/GenBank/DDBJ databases">
        <title>A chromosome level genome sequence of Diviner's sage (Salvia divinorum).</title>
        <authorList>
            <person name="Ford S.A."/>
            <person name="Ro D.-K."/>
            <person name="Ness R.W."/>
            <person name="Phillips M.A."/>
        </authorList>
    </citation>
    <scope>NUCLEOTIDE SEQUENCE [LARGE SCALE GENOMIC DNA]</scope>
    <source>
        <strain evidence="2">SAF-2024a</strain>
        <tissue evidence="2">Leaf</tissue>
    </source>
</reference>
<sequence length="113" mass="12353">MLYSLNTFSIAGKLLPCGRGEMIEGWGSDGTMAMLKELLVPAGTCYLGNCSLVSYSILHLSPYLLGILVVLTSYRLDRGGNSLVADDITPVSGLWFMLIVILMELICRCSRRC</sequence>
<proteinExistence type="predicted"/>
<keyword evidence="3" id="KW-1185">Reference proteome</keyword>
<keyword evidence="1" id="KW-1133">Transmembrane helix</keyword>
<gene>
    <name evidence="2" type="ORF">AAHA92_23021</name>
</gene>
<accession>A0ABD1GQL3</accession>
<feature type="transmembrane region" description="Helical" evidence="1">
    <location>
        <begin position="88"/>
        <end position="107"/>
    </location>
</feature>
<evidence type="ECO:0000256" key="1">
    <source>
        <dbReference type="SAM" id="Phobius"/>
    </source>
</evidence>
<comment type="caution">
    <text evidence="2">The sequence shown here is derived from an EMBL/GenBank/DDBJ whole genome shotgun (WGS) entry which is preliminary data.</text>
</comment>